<evidence type="ECO:0000256" key="3">
    <source>
        <dbReference type="SAM" id="MobiDB-lite"/>
    </source>
</evidence>
<evidence type="ECO:0000256" key="2">
    <source>
        <dbReference type="RuleBase" id="RU361272"/>
    </source>
</evidence>
<reference evidence="5" key="3">
    <citation type="submission" date="2025-09" db="UniProtKB">
        <authorList>
            <consortium name="Ensembl"/>
        </authorList>
    </citation>
    <scope>IDENTIFICATION</scope>
</reference>
<dbReference type="Ensembl" id="ENSPEMT00000009073.2">
    <property type="protein sequence ID" value="ENSPEMP00000035002.1"/>
    <property type="gene ID" value="ENSPEMG00000007589.2"/>
</dbReference>
<name>A0A8C8W3L2_PERMB</name>
<evidence type="ECO:0000313" key="6">
    <source>
        <dbReference type="Proteomes" id="UP000694547"/>
    </source>
</evidence>
<organism evidence="5 6">
    <name type="scientific">Peromyscus maniculatus bairdii</name>
    <name type="common">Prairie deer mouse</name>
    <dbReference type="NCBI Taxonomy" id="230844"/>
    <lineage>
        <taxon>Eukaryota</taxon>
        <taxon>Metazoa</taxon>
        <taxon>Chordata</taxon>
        <taxon>Craniata</taxon>
        <taxon>Vertebrata</taxon>
        <taxon>Euteleostomi</taxon>
        <taxon>Mammalia</taxon>
        <taxon>Eutheria</taxon>
        <taxon>Euarchontoglires</taxon>
        <taxon>Glires</taxon>
        <taxon>Rodentia</taxon>
        <taxon>Myomorpha</taxon>
        <taxon>Muroidea</taxon>
        <taxon>Cricetidae</taxon>
        <taxon>Neotominae</taxon>
        <taxon>Peromyscus</taxon>
    </lineage>
</organism>
<dbReference type="RefSeq" id="XP_042121929.1">
    <property type="nucleotide sequence ID" value="XM_042265995.1"/>
</dbReference>
<reference evidence="5 6" key="1">
    <citation type="submission" date="2018-10" db="EMBL/GenBank/DDBJ databases">
        <title>Improved assembly of the deer mouse Peromyscus maniculatus genome.</title>
        <authorList>
            <person name="Lassance J.-M."/>
            <person name="Hoekstra H.E."/>
        </authorList>
    </citation>
    <scope>NUCLEOTIDE SEQUENCE [LARGE SCALE GENOMIC DNA]</scope>
</reference>
<dbReference type="FunFam" id="2.20.70.30:FF:000001">
    <property type="entry name" value="Transcription factor BTF3 homolog"/>
    <property type="match status" value="1"/>
</dbReference>
<accession>A0A8C8W3L2</accession>
<reference evidence="5" key="2">
    <citation type="submission" date="2025-08" db="UniProtKB">
        <authorList>
            <consortium name="Ensembl"/>
        </authorList>
    </citation>
    <scope>IDENTIFICATION</scope>
</reference>
<dbReference type="PANTHER" id="PTHR10351">
    <property type="entry name" value="TRANSCRIPTION FACTOR BTF3 FAMILY MEMBER"/>
    <property type="match status" value="1"/>
</dbReference>
<gene>
    <name evidence="5" type="primary">LOC102916824</name>
</gene>
<dbReference type="Gene3D" id="2.20.70.30">
    <property type="entry name" value="Nascent polypeptide-associated complex domain"/>
    <property type="match status" value="1"/>
</dbReference>
<evidence type="ECO:0000256" key="1">
    <source>
        <dbReference type="ARBA" id="ARBA00005296"/>
    </source>
</evidence>
<dbReference type="InterPro" id="IPR039370">
    <property type="entry name" value="BTF3"/>
</dbReference>
<protein>
    <recommendedName>
        <fullName evidence="2">Transcription factor BTF3</fullName>
    </recommendedName>
</protein>
<comment type="similarity">
    <text evidence="1 2">Belongs to the NAC-beta family.</text>
</comment>
<dbReference type="GeneTree" id="ENSGT00940000153288"/>
<feature type="compositionally biased region" description="Acidic residues" evidence="3">
    <location>
        <begin position="138"/>
        <end position="148"/>
    </location>
</feature>
<keyword evidence="6" id="KW-1185">Reference proteome</keyword>
<dbReference type="OrthoDB" id="8033832at2759"/>
<dbReference type="AlphaFoldDB" id="A0A8C8W3L2"/>
<dbReference type="Pfam" id="PF01849">
    <property type="entry name" value="NAC"/>
    <property type="match status" value="1"/>
</dbReference>
<dbReference type="PROSITE" id="PS51151">
    <property type="entry name" value="NAC_AB"/>
    <property type="match status" value="1"/>
</dbReference>
<dbReference type="InterPro" id="IPR002715">
    <property type="entry name" value="Nas_poly-pep-assoc_cplx_dom"/>
</dbReference>
<sequence>MKETIMNQEKLAKVQAQVRIGGKGAACRKKVVHRTATADDKKLQFSLKKLGVNDISGIEEVNMFTNQGTVIRFNNPKVQASLAANTFTITGHAETKPLTEMLPSILNQLGADSLTSLRRLSEVLPKQSVDGKAPLATGEEDDDDDEVPDLVENFDEASKNEAN</sequence>
<feature type="domain" description="NAC-A/B" evidence="4">
    <location>
        <begin position="37"/>
        <end position="102"/>
    </location>
</feature>
<feature type="region of interest" description="Disordered" evidence="3">
    <location>
        <begin position="125"/>
        <end position="148"/>
    </location>
</feature>
<evidence type="ECO:0000259" key="4">
    <source>
        <dbReference type="PROSITE" id="PS51151"/>
    </source>
</evidence>
<proteinExistence type="inferred from homology"/>
<dbReference type="Proteomes" id="UP000694547">
    <property type="component" value="Chromosome 21"/>
</dbReference>
<dbReference type="SMART" id="SM01407">
    <property type="entry name" value="NAC"/>
    <property type="match status" value="1"/>
</dbReference>
<evidence type="ECO:0000313" key="5">
    <source>
        <dbReference type="Ensembl" id="ENSPEMP00000035002.1"/>
    </source>
</evidence>
<dbReference type="InterPro" id="IPR038187">
    <property type="entry name" value="NAC_A/B_dom_sf"/>
</dbReference>
<dbReference type="CDD" id="cd22055">
    <property type="entry name" value="NAC_BTF3"/>
    <property type="match status" value="1"/>
</dbReference>